<gene>
    <name evidence="1" type="ORF">PR048_023506</name>
</gene>
<dbReference type="InterPro" id="IPR050951">
    <property type="entry name" value="Retrovirus_Pol_polyprotein"/>
</dbReference>
<dbReference type="InterPro" id="IPR012337">
    <property type="entry name" value="RNaseH-like_sf"/>
</dbReference>
<sequence length="202" mass="23691">MKEPTLRLARWSLLLSEYDFEIIHKVRKANANVTRCPKSRELIRPEQEYDPRISAVKREVKLGREPSYFIDQDRVLYKFSGENRTDMLVVPVKMQTKVFTIYHNLAFARHKGIMDTYELIKSMFSGRECTEISQNSFSKDRHRYCRRSAYNQGNKYILNFQDAFSKYPEVVCLPDQNAKTIARAFVTEVVARHGAPEKLLSD</sequence>
<reference evidence="1 2" key="1">
    <citation type="submission" date="2023-02" db="EMBL/GenBank/DDBJ databases">
        <title>LHISI_Scaffold_Assembly.</title>
        <authorList>
            <person name="Stuart O.P."/>
            <person name="Cleave R."/>
            <person name="Magrath M.J.L."/>
            <person name="Mikheyev A.S."/>
        </authorList>
    </citation>
    <scope>NUCLEOTIDE SEQUENCE [LARGE SCALE GENOMIC DNA]</scope>
    <source>
        <strain evidence="1">Daus_M_001</strain>
        <tissue evidence="1">Leg muscle</tissue>
    </source>
</reference>
<dbReference type="SUPFAM" id="SSF53098">
    <property type="entry name" value="Ribonuclease H-like"/>
    <property type="match status" value="1"/>
</dbReference>
<dbReference type="PANTHER" id="PTHR37984">
    <property type="entry name" value="PROTEIN CBG26694"/>
    <property type="match status" value="1"/>
</dbReference>
<dbReference type="PANTHER" id="PTHR37984:SF15">
    <property type="entry name" value="INTEGRASE CATALYTIC DOMAIN-CONTAINING PROTEIN"/>
    <property type="match status" value="1"/>
</dbReference>
<comment type="caution">
    <text evidence="1">The sequence shown here is derived from an EMBL/GenBank/DDBJ whole genome shotgun (WGS) entry which is preliminary data.</text>
</comment>
<protein>
    <recommendedName>
        <fullName evidence="3">Reverse transcriptase</fullName>
    </recommendedName>
</protein>
<accession>A0ABQ9GUB1</accession>
<evidence type="ECO:0000313" key="1">
    <source>
        <dbReference type="EMBL" id="KAJ8875610.1"/>
    </source>
</evidence>
<organism evidence="1 2">
    <name type="scientific">Dryococelus australis</name>
    <dbReference type="NCBI Taxonomy" id="614101"/>
    <lineage>
        <taxon>Eukaryota</taxon>
        <taxon>Metazoa</taxon>
        <taxon>Ecdysozoa</taxon>
        <taxon>Arthropoda</taxon>
        <taxon>Hexapoda</taxon>
        <taxon>Insecta</taxon>
        <taxon>Pterygota</taxon>
        <taxon>Neoptera</taxon>
        <taxon>Polyneoptera</taxon>
        <taxon>Phasmatodea</taxon>
        <taxon>Verophasmatodea</taxon>
        <taxon>Anareolatae</taxon>
        <taxon>Phasmatidae</taxon>
        <taxon>Eurycanthinae</taxon>
        <taxon>Dryococelus</taxon>
    </lineage>
</organism>
<dbReference type="Proteomes" id="UP001159363">
    <property type="component" value="Chromosome 8"/>
</dbReference>
<dbReference type="EMBL" id="JARBHB010000009">
    <property type="protein sequence ID" value="KAJ8875610.1"/>
    <property type="molecule type" value="Genomic_DNA"/>
</dbReference>
<proteinExistence type="predicted"/>
<evidence type="ECO:0000313" key="2">
    <source>
        <dbReference type="Proteomes" id="UP001159363"/>
    </source>
</evidence>
<evidence type="ECO:0008006" key="3">
    <source>
        <dbReference type="Google" id="ProtNLM"/>
    </source>
</evidence>
<name>A0ABQ9GUB1_9NEOP</name>
<dbReference type="Gene3D" id="3.30.420.10">
    <property type="entry name" value="Ribonuclease H-like superfamily/Ribonuclease H"/>
    <property type="match status" value="1"/>
</dbReference>
<dbReference type="InterPro" id="IPR036397">
    <property type="entry name" value="RNaseH_sf"/>
</dbReference>
<keyword evidence="2" id="KW-1185">Reference proteome</keyword>